<feature type="region of interest" description="Disordered" evidence="7">
    <location>
        <begin position="1"/>
        <end position="42"/>
    </location>
</feature>
<comment type="subcellular location">
    <subcellularLocation>
        <location evidence="1">Nucleus</location>
    </subcellularLocation>
</comment>
<evidence type="ECO:0000313" key="9">
    <source>
        <dbReference type="EMBL" id="CAL1677252.1"/>
    </source>
</evidence>
<evidence type="ECO:0000256" key="6">
    <source>
        <dbReference type="ARBA" id="ARBA00023242"/>
    </source>
</evidence>
<dbReference type="PANTHER" id="PTHR13215">
    <property type="entry name" value="RNA POLYMERASE II TRANSCRIPTIONAL COACTIVATOR"/>
    <property type="match status" value="1"/>
</dbReference>
<evidence type="ECO:0000259" key="8">
    <source>
        <dbReference type="Pfam" id="PF02229"/>
    </source>
</evidence>
<dbReference type="InterPro" id="IPR003173">
    <property type="entry name" value="PC4_C"/>
</dbReference>
<name>A0AAV2NC71_9HYME</name>
<gene>
    <name evidence="9" type="ORF">LPLAT_LOCUS3297</name>
</gene>
<keyword evidence="5" id="KW-0804">Transcription</keyword>
<keyword evidence="10" id="KW-1185">Reference proteome</keyword>
<keyword evidence="3" id="KW-0805">Transcription regulation</keyword>
<keyword evidence="6" id="KW-0539">Nucleus</keyword>
<keyword evidence="4" id="KW-0238">DNA-binding</keyword>
<evidence type="ECO:0000256" key="2">
    <source>
        <dbReference type="ARBA" id="ARBA00009001"/>
    </source>
</evidence>
<dbReference type="Pfam" id="PF02229">
    <property type="entry name" value="PC4"/>
    <property type="match status" value="1"/>
</dbReference>
<dbReference type="InterPro" id="IPR009044">
    <property type="entry name" value="ssDNA-bd_transcriptional_reg"/>
</dbReference>
<feature type="compositionally biased region" description="Basic and acidic residues" evidence="7">
    <location>
        <begin position="17"/>
        <end position="42"/>
    </location>
</feature>
<dbReference type="SUPFAM" id="SSF54447">
    <property type="entry name" value="ssDNA-binding transcriptional regulator domain"/>
    <property type="match status" value="1"/>
</dbReference>
<comment type="similarity">
    <text evidence="2">Belongs to the transcriptional coactivator PC4 family.</text>
</comment>
<dbReference type="EMBL" id="OZ034835">
    <property type="protein sequence ID" value="CAL1677252.1"/>
    <property type="molecule type" value="Genomic_DNA"/>
</dbReference>
<evidence type="ECO:0000256" key="7">
    <source>
        <dbReference type="SAM" id="MobiDB-lite"/>
    </source>
</evidence>
<dbReference type="AlphaFoldDB" id="A0AAV2NC71"/>
<dbReference type="GO" id="GO:0003677">
    <property type="term" value="F:DNA binding"/>
    <property type="evidence" value="ECO:0007669"/>
    <property type="project" value="UniProtKB-KW"/>
</dbReference>
<dbReference type="GO" id="GO:0060261">
    <property type="term" value="P:positive regulation of transcription initiation by RNA polymerase II"/>
    <property type="evidence" value="ECO:0007669"/>
    <property type="project" value="InterPro"/>
</dbReference>
<dbReference type="Proteomes" id="UP001497644">
    <property type="component" value="Chromosome 12"/>
</dbReference>
<organism evidence="9 10">
    <name type="scientific">Lasius platythorax</name>
    <dbReference type="NCBI Taxonomy" id="488582"/>
    <lineage>
        <taxon>Eukaryota</taxon>
        <taxon>Metazoa</taxon>
        <taxon>Ecdysozoa</taxon>
        <taxon>Arthropoda</taxon>
        <taxon>Hexapoda</taxon>
        <taxon>Insecta</taxon>
        <taxon>Pterygota</taxon>
        <taxon>Neoptera</taxon>
        <taxon>Endopterygota</taxon>
        <taxon>Hymenoptera</taxon>
        <taxon>Apocrita</taxon>
        <taxon>Aculeata</taxon>
        <taxon>Formicoidea</taxon>
        <taxon>Formicidae</taxon>
        <taxon>Formicinae</taxon>
        <taxon>Lasius</taxon>
        <taxon>Lasius</taxon>
    </lineage>
</organism>
<protein>
    <recommendedName>
        <fullName evidence="8">Transcriptional coactivator p15 (PC4) C-terminal domain-containing protein</fullName>
    </recommendedName>
</protein>
<proteinExistence type="inferred from homology"/>
<feature type="domain" description="Transcriptional coactivator p15 (PC4) C-terminal" evidence="8">
    <location>
        <begin position="47"/>
        <end position="98"/>
    </location>
</feature>
<dbReference type="InterPro" id="IPR045125">
    <property type="entry name" value="Sub1/Tcp4-like"/>
</dbReference>
<dbReference type="Gene3D" id="2.30.31.10">
    <property type="entry name" value="Transcriptional Coactivator Pc4, Chain A"/>
    <property type="match status" value="1"/>
</dbReference>
<dbReference type="GO" id="GO:0003713">
    <property type="term" value="F:transcription coactivator activity"/>
    <property type="evidence" value="ECO:0007669"/>
    <property type="project" value="InterPro"/>
</dbReference>
<evidence type="ECO:0000256" key="3">
    <source>
        <dbReference type="ARBA" id="ARBA00023015"/>
    </source>
</evidence>
<reference evidence="9" key="1">
    <citation type="submission" date="2024-04" db="EMBL/GenBank/DDBJ databases">
        <authorList>
            <consortium name="Molecular Ecology Group"/>
        </authorList>
    </citation>
    <scope>NUCLEOTIDE SEQUENCE</scope>
</reference>
<sequence>MPKSKEYLSDTDDSSEEEVKSNKRKPKVEEEKPVTKKAKKEDEETIWDLGNNRQVNVRNFKGKYYVDIREMYCDKEGDMKPSKKGICLTMQQWRKFMSVVEEVDKVAKSKC</sequence>
<accession>A0AAV2NC71</accession>
<dbReference type="GO" id="GO:0005634">
    <property type="term" value="C:nucleus"/>
    <property type="evidence" value="ECO:0007669"/>
    <property type="project" value="UniProtKB-SubCell"/>
</dbReference>
<evidence type="ECO:0000256" key="5">
    <source>
        <dbReference type="ARBA" id="ARBA00023163"/>
    </source>
</evidence>
<evidence type="ECO:0000313" key="10">
    <source>
        <dbReference type="Proteomes" id="UP001497644"/>
    </source>
</evidence>
<evidence type="ECO:0000256" key="4">
    <source>
        <dbReference type="ARBA" id="ARBA00023125"/>
    </source>
</evidence>
<evidence type="ECO:0000256" key="1">
    <source>
        <dbReference type="ARBA" id="ARBA00004123"/>
    </source>
</evidence>